<accession>A0A2X0VQD0</accession>
<dbReference type="EMBL" id="UAPR01000007">
    <property type="protein sequence ID" value="SPT56122.1"/>
    <property type="molecule type" value="Genomic_DNA"/>
</dbReference>
<reference evidence="3 4" key="1">
    <citation type="submission" date="2018-06" db="EMBL/GenBank/DDBJ databases">
        <authorList>
            <consortium name="Pathogen Informatics"/>
            <person name="Doyle S."/>
        </authorList>
    </citation>
    <scope>NUCLEOTIDE SEQUENCE [LARGE SCALE GENOMIC DNA]</scope>
    <source>
        <strain evidence="3 4">NCTC9935</strain>
    </source>
</reference>
<feature type="compositionally biased region" description="Polar residues" evidence="1">
    <location>
        <begin position="1"/>
        <end position="19"/>
    </location>
</feature>
<evidence type="ECO:0000313" key="4">
    <source>
        <dbReference type="Proteomes" id="UP000250192"/>
    </source>
</evidence>
<proteinExistence type="predicted"/>
<organism evidence="3 4">
    <name type="scientific">Schaalia odontolytica</name>
    <dbReference type="NCBI Taxonomy" id="1660"/>
    <lineage>
        <taxon>Bacteria</taxon>
        <taxon>Bacillati</taxon>
        <taxon>Actinomycetota</taxon>
        <taxon>Actinomycetes</taxon>
        <taxon>Actinomycetales</taxon>
        <taxon>Actinomycetaceae</taxon>
        <taxon>Schaalia</taxon>
    </lineage>
</organism>
<keyword evidence="2" id="KW-0812">Transmembrane</keyword>
<feature type="transmembrane region" description="Helical" evidence="2">
    <location>
        <begin position="100"/>
        <end position="120"/>
    </location>
</feature>
<feature type="compositionally biased region" description="Low complexity" evidence="1">
    <location>
        <begin position="127"/>
        <end position="172"/>
    </location>
</feature>
<evidence type="ECO:0000313" key="3">
    <source>
        <dbReference type="EMBL" id="SPT56122.1"/>
    </source>
</evidence>
<dbReference type="OrthoDB" id="3268820at2"/>
<keyword evidence="2" id="KW-1133">Transmembrane helix</keyword>
<gene>
    <name evidence="3" type="ORF">NCTC9935_01647</name>
</gene>
<evidence type="ECO:0000256" key="2">
    <source>
        <dbReference type="SAM" id="Phobius"/>
    </source>
</evidence>
<feature type="region of interest" description="Disordered" evidence="1">
    <location>
        <begin position="1"/>
        <end position="73"/>
    </location>
</feature>
<dbReference type="Proteomes" id="UP000250192">
    <property type="component" value="Unassembled WGS sequence"/>
</dbReference>
<sequence length="274" mass="27526">MSNPYGPSQSPQRGVSQVPNGYYPAESQGGASYEAPSGHQQPSSPIGMGYVQGQPSVTPPGQPGYYGVPTPMPQVLPTSGPSYGAGVGVAPRKSSHAGMIIGIVAAILVIVLMVAFAFIATSNRPRTSGQAPATSTPTTGASADSTSGSSSGTSSGSSSGTSSGSSSGTSSGSGHGSSKPRNKNGNEPLSADEESNVVSQCKASLARVVASGNITDWTMQRDGATDKGNLQYLMKGTFEGKLNSGKSGTFGFTCNAVQDLNNGQYIATATVDTK</sequence>
<feature type="region of interest" description="Disordered" evidence="1">
    <location>
        <begin position="124"/>
        <end position="197"/>
    </location>
</feature>
<protein>
    <submittedName>
        <fullName evidence="3">Uncharacterized protein</fullName>
    </submittedName>
</protein>
<keyword evidence="2" id="KW-0472">Membrane</keyword>
<dbReference type="AlphaFoldDB" id="A0A2X0VQD0"/>
<evidence type="ECO:0000256" key="1">
    <source>
        <dbReference type="SAM" id="MobiDB-lite"/>
    </source>
</evidence>
<name>A0A2X0VQD0_9ACTO</name>
<keyword evidence="4" id="KW-1185">Reference proteome</keyword>